<evidence type="ECO:0000313" key="1">
    <source>
        <dbReference type="EMBL" id="KAL2347678.1"/>
    </source>
</evidence>
<protein>
    <submittedName>
        <fullName evidence="1">Uncharacterized protein</fullName>
    </submittedName>
</protein>
<dbReference type="EMBL" id="JBGMDY010000001">
    <property type="protein sequence ID" value="KAL2347678.1"/>
    <property type="molecule type" value="Genomic_DNA"/>
</dbReference>
<accession>A0ABD1NIK7</accession>
<dbReference type="Proteomes" id="UP001603857">
    <property type="component" value="Unassembled WGS sequence"/>
</dbReference>
<gene>
    <name evidence="1" type="ORF">Fmac_001678</name>
</gene>
<proteinExistence type="predicted"/>
<reference evidence="1 2" key="1">
    <citation type="submission" date="2024-08" db="EMBL/GenBank/DDBJ databases">
        <title>Insights into the chromosomal genome structure of Flemingia macrophylla.</title>
        <authorList>
            <person name="Ding Y."/>
            <person name="Zhao Y."/>
            <person name="Bi W."/>
            <person name="Wu M."/>
            <person name="Zhao G."/>
            <person name="Gong Y."/>
            <person name="Li W."/>
            <person name="Zhang P."/>
        </authorList>
    </citation>
    <scope>NUCLEOTIDE SEQUENCE [LARGE SCALE GENOMIC DNA]</scope>
    <source>
        <strain evidence="1">DYQJB</strain>
        <tissue evidence="1">Leaf</tissue>
    </source>
</reference>
<evidence type="ECO:0000313" key="2">
    <source>
        <dbReference type="Proteomes" id="UP001603857"/>
    </source>
</evidence>
<comment type="caution">
    <text evidence="1">The sequence shown here is derived from an EMBL/GenBank/DDBJ whole genome shotgun (WGS) entry which is preliminary data.</text>
</comment>
<organism evidence="1 2">
    <name type="scientific">Flemingia macrophylla</name>
    <dbReference type="NCBI Taxonomy" id="520843"/>
    <lineage>
        <taxon>Eukaryota</taxon>
        <taxon>Viridiplantae</taxon>
        <taxon>Streptophyta</taxon>
        <taxon>Embryophyta</taxon>
        <taxon>Tracheophyta</taxon>
        <taxon>Spermatophyta</taxon>
        <taxon>Magnoliopsida</taxon>
        <taxon>eudicotyledons</taxon>
        <taxon>Gunneridae</taxon>
        <taxon>Pentapetalae</taxon>
        <taxon>rosids</taxon>
        <taxon>fabids</taxon>
        <taxon>Fabales</taxon>
        <taxon>Fabaceae</taxon>
        <taxon>Papilionoideae</taxon>
        <taxon>50 kb inversion clade</taxon>
        <taxon>NPAAA clade</taxon>
        <taxon>indigoferoid/millettioid clade</taxon>
        <taxon>Phaseoleae</taxon>
        <taxon>Flemingia</taxon>
    </lineage>
</organism>
<name>A0ABD1NIK7_9FABA</name>
<dbReference type="AlphaFoldDB" id="A0ABD1NIK7"/>
<sequence length="55" mass="6171">MLKLLVGDGEKRSGVFIFRDAKGCTVLHSAAAKEQVQDYGSLPSTWLWSIMLFLR</sequence>
<keyword evidence="2" id="KW-1185">Reference proteome</keyword>